<name>A0A8J4R428_9ROSI</name>
<keyword evidence="5" id="KW-0175">Coiled coil</keyword>
<evidence type="ECO:0000313" key="7">
    <source>
        <dbReference type="EMBL" id="KAF3965421.1"/>
    </source>
</evidence>
<dbReference type="Pfam" id="PF03101">
    <property type="entry name" value="FAR1"/>
    <property type="match status" value="1"/>
</dbReference>
<comment type="caution">
    <text evidence="7">The sequence shown here is derived from an EMBL/GenBank/DDBJ whole genome shotgun (WGS) entry which is preliminary data.</text>
</comment>
<keyword evidence="8" id="KW-1185">Reference proteome</keyword>
<reference evidence="7" key="1">
    <citation type="submission" date="2020-03" db="EMBL/GenBank/DDBJ databases">
        <title>Castanea mollissima Vanexum genome sequencing.</title>
        <authorList>
            <person name="Staton M."/>
        </authorList>
    </citation>
    <scope>NUCLEOTIDE SEQUENCE</scope>
    <source>
        <tissue evidence="7">Leaf</tissue>
    </source>
</reference>
<evidence type="ECO:0000256" key="3">
    <source>
        <dbReference type="ARBA" id="ARBA00022833"/>
    </source>
</evidence>
<dbReference type="InterPro" id="IPR004330">
    <property type="entry name" value="FAR1_DNA_bnd_dom"/>
</dbReference>
<dbReference type="AlphaFoldDB" id="A0A8J4R428"/>
<evidence type="ECO:0000313" key="8">
    <source>
        <dbReference type="Proteomes" id="UP000737018"/>
    </source>
</evidence>
<dbReference type="SMART" id="SM00575">
    <property type="entry name" value="ZnF_PMZ"/>
    <property type="match status" value="1"/>
</dbReference>
<dbReference type="Proteomes" id="UP000737018">
    <property type="component" value="Unassembled WGS sequence"/>
</dbReference>
<feature type="domain" description="SWIM-type" evidence="6">
    <location>
        <begin position="285"/>
        <end position="321"/>
    </location>
</feature>
<evidence type="ECO:0000256" key="5">
    <source>
        <dbReference type="SAM" id="Coils"/>
    </source>
</evidence>
<feature type="coiled-coil region" evidence="5">
    <location>
        <begin position="381"/>
        <end position="408"/>
    </location>
</feature>
<dbReference type="GO" id="GO:0008270">
    <property type="term" value="F:zinc ion binding"/>
    <property type="evidence" value="ECO:0007669"/>
    <property type="project" value="UniProtKB-KW"/>
</dbReference>
<evidence type="ECO:0000256" key="4">
    <source>
        <dbReference type="PROSITE-ProRule" id="PRU00325"/>
    </source>
</evidence>
<keyword evidence="3" id="KW-0862">Zinc</keyword>
<proteinExistence type="predicted"/>
<dbReference type="EMBL" id="JRKL02001194">
    <property type="protein sequence ID" value="KAF3965421.1"/>
    <property type="molecule type" value="Genomic_DNA"/>
</dbReference>
<accession>A0A8J4R428</accession>
<evidence type="ECO:0000256" key="2">
    <source>
        <dbReference type="ARBA" id="ARBA00022771"/>
    </source>
</evidence>
<dbReference type="PANTHER" id="PTHR47718">
    <property type="entry name" value="OS01G0519700 PROTEIN"/>
    <property type="match status" value="1"/>
</dbReference>
<dbReference type="OrthoDB" id="1726951at2759"/>
<evidence type="ECO:0000259" key="6">
    <source>
        <dbReference type="PROSITE" id="PS50966"/>
    </source>
</evidence>
<evidence type="ECO:0000256" key="1">
    <source>
        <dbReference type="ARBA" id="ARBA00022723"/>
    </source>
</evidence>
<gene>
    <name evidence="7" type="ORF">CMV_010388</name>
</gene>
<keyword evidence="1" id="KW-0479">Metal-binding</keyword>
<keyword evidence="2 4" id="KW-0863">Zinc-finger</keyword>
<protein>
    <recommendedName>
        <fullName evidence="6">SWIM-type domain-containing protein</fullName>
    </recommendedName>
</protein>
<dbReference type="PROSITE" id="PS50966">
    <property type="entry name" value="ZF_SWIM"/>
    <property type="match status" value="1"/>
</dbReference>
<dbReference type="Pfam" id="PF04434">
    <property type="entry name" value="SWIM"/>
    <property type="match status" value="1"/>
</dbReference>
<organism evidence="7 8">
    <name type="scientific">Castanea mollissima</name>
    <name type="common">Chinese chestnut</name>
    <dbReference type="NCBI Taxonomy" id="60419"/>
    <lineage>
        <taxon>Eukaryota</taxon>
        <taxon>Viridiplantae</taxon>
        <taxon>Streptophyta</taxon>
        <taxon>Embryophyta</taxon>
        <taxon>Tracheophyta</taxon>
        <taxon>Spermatophyta</taxon>
        <taxon>Magnoliopsida</taxon>
        <taxon>eudicotyledons</taxon>
        <taxon>Gunneridae</taxon>
        <taxon>Pentapetalae</taxon>
        <taxon>rosids</taxon>
        <taxon>fabids</taxon>
        <taxon>Fagales</taxon>
        <taxon>Fagaceae</taxon>
        <taxon>Castanea</taxon>
    </lineage>
</organism>
<dbReference type="InterPro" id="IPR006564">
    <property type="entry name" value="Znf_PMZ"/>
</dbReference>
<sequence>MDHNTENSGKVVFIDLNDDAGEDVNNIIDNECIMGQQGSGDATQNVQKHWITILEKGIDHLTDAEIIGLRFSSIDDGGQFYNTYAKLVGFSIRKNEKKRNKNNIVTSRRWICAKEGFRTARNEDNLNCKLEARPITRTGCKADFRIGHIKDSDKAYIIALHNIGIKSNQIMDNLIQQAEGYENVGFTPKDLYNHVVADRNSNMRGGDVECALAYLQTKADMDSSFFYRKLVKIEKHATNILTREMFSRVQEEIMNEQTFIVLDSTESEGYRTYTLTQYECPDSKWEVVYYPKDQHMKCSCLLFESYGYPCAHLFAIMKAEHLKQIPPSCIMKRWLKTAKSDLSDKHESQISPDVISMARFSALSFSCSQMCFFGSRTKEGFEELKVEIARLKCRMEELYNSNINANGEGIHSRVGIKRNVRDPAIVKTKGDHGSTSNSSAKVRRCSNCRDVGHTRRTCPSIHIHQDYVGDI</sequence>
<dbReference type="InterPro" id="IPR007527">
    <property type="entry name" value="Znf_SWIM"/>
</dbReference>